<keyword evidence="2" id="KW-0238">DNA-binding</keyword>
<keyword evidence="6" id="KW-1185">Reference proteome</keyword>
<evidence type="ECO:0000313" key="6">
    <source>
        <dbReference type="Proteomes" id="UP000317648"/>
    </source>
</evidence>
<dbReference type="GO" id="GO:0003677">
    <property type="term" value="F:DNA binding"/>
    <property type="evidence" value="ECO:0007669"/>
    <property type="project" value="UniProtKB-KW"/>
</dbReference>
<dbReference type="SMART" id="SM00418">
    <property type="entry name" value="HTH_ARSR"/>
    <property type="match status" value="1"/>
</dbReference>
<dbReference type="KEGG" id="lcre:Pla8534_21860"/>
<keyword evidence="3" id="KW-0804">Transcription</keyword>
<protein>
    <submittedName>
        <fullName evidence="5">Biofilm growth-associated repressor</fullName>
    </submittedName>
</protein>
<evidence type="ECO:0000256" key="3">
    <source>
        <dbReference type="ARBA" id="ARBA00023163"/>
    </source>
</evidence>
<accession>A0A518DRD8</accession>
<keyword evidence="1" id="KW-0805">Transcription regulation</keyword>
<dbReference type="AlphaFoldDB" id="A0A518DRD8"/>
<gene>
    <name evidence="5" type="primary">bigR_2</name>
    <name evidence="5" type="ORF">Pla8534_21860</name>
</gene>
<dbReference type="SUPFAM" id="SSF46785">
    <property type="entry name" value="Winged helix' DNA-binding domain"/>
    <property type="match status" value="1"/>
</dbReference>
<sequence>MAMKEQDQRRYEARAKIAKALAHPSRLLMLDLLQQQEYCVGELTQKVGADQSTVSKHLAILKDVGMVSVRKEGSLSYYRLQCDCLGGFFSCMESVLSADLSCRQDAIR</sequence>
<dbReference type="Gene3D" id="1.10.10.10">
    <property type="entry name" value="Winged helix-like DNA-binding domain superfamily/Winged helix DNA-binding domain"/>
    <property type="match status" value="1"/>
</dbReference>
<evidence type="ECO:0000259" key="4">
    <source>
        <dbReference type="PROSITE" id="PS50987"/>
    </source>
</evidence>
<reference evidence="5 6" key="1">
    <citation type="submission" date="2019-02" db="EMBL/GenBank/DDBJ databases">
        <title>Deep-cultivation of Planctomycetes and their phenomic and genomic characterization uncovers novel biology.</title>
        <authorList>
            <person name="Wiegand S."/>
            <person name="Jogler M."/>
            <person name="Boedeker C."/>
            <person name="Pinto D."/>
            <person name="Vollmers J."/>
            <person name="Rivas-Marin E."/>
            <person name="Kohn T."/>
            <person name="Peeters S.H."/>
            <person name="Heuer A."/>
            <person name="Rast P."/>
            <person name="Oberbeckmann S."/>
            <person name="Bunk B."/>
            <person name="Jeske O."/>
            <person name="Meyerdierks A."/>
            <person name="Storesund J.E."/>
            <person name="Kallscheuer N."/>
            <person name="Luecker S."/>
            <person name="Lage O.M."/>
            <person name="Pohl T."/>
            <person name="Merkel B.J."/>
            <person name="Hornburger P."/>
            <person name="Mueller R.-W."/>
            <person name="Bruemmer F."/>
            <person name="Labrenz M."/>
            <person name="Spormann A.M."/>
            <person name="Op den Camp H."/>
            <person name="Overmann J."/>
            <person name="Amann R."/>
            <person name="Jetten M.S.M."/>
            <person name="Mascher T."/>
            <person name="Medema M.H."/>
            <person name="Devos D.P."/>
            <person name="Kaster A.-K."/>
            <person name="Ovreas L."/>
            <person name="Rohde M."/>
            <person name="Galperin M.Y."/>
            <person name="Jogler C."/>
        </authorList>
    </citation>
    <scope>NUCLEOTIDE SEQUENCE [LARGE SCALE GENOMIC DNA]</scope>
    <source>
        <strain evidence="5 6">Pla85_3_4</strain>
    </source>
</reference>
<dbReference type="PRINTS" id="PR00778">
    <property type="entry name" value="HTHARSR"/>
</dbReference>
<dbReference type="PANTHER" id="PTHR33154">
    <property type="entry name" value="TRANSCRIPTIONAL REGULATOR, ARSR FAMILY"/>
    <property type="match status" value="1"/>
</dbReference>
<evidence type="ECO:0000313" key="5">
    <source>
        <dbReference type="EMBL" id="QDU94396.1"/>
    </source>
</evidence>
<organism evidence="5 6">
    <name type="scientific">Lignipirellula cremea</name>
    <dbReference type="NCBI Taxonomy" id="2528010"/>
    <lineage>
        <taxon>Bacteria</taxon>
        <taxon>Pseudomonadati</taxon>
        <taxon>Planctomycetota</taxon>
        <taxon>Planctomycetia</taxon>
        <taxon>Pirellulales</taxon>
        <taxon>Pirellulaceae</taxon>
        <taxon>Lignipirellula</taxon>
    </lineage>
</organism>
<dbReference type="InterPro" id="IPR036388">
    <property type="entry name" value="WH-like_DNA-bd_sf"/>
</dbReference>
<dbReference type="PANTHER" id="PTHR33154:SF33">
    <property type="entry name" value="TRANSCRIPTIONAL REPRESSOR SDPR"/>
    <property type="match status" value="1"/>
</dbReference>
<dbReference type="EMBL" id="CP036433">
    <property type="protein sequence ID" value="QDU94396.1"/>
    <property type="molecule type" value="Genomic_DNA"/>
</dbReference>
<dbReference type="PROSITE" id="PS50987">
    <property type="entry name" value="HTH_ARSR_2"/>
    <property type="match status" value="1"/>
</dbReference>
<evidence type="ECO:0000256" key="2">
    <source>
        <dbReference type="ARBA" id="ARBA00023125"/>
    </source>
</evidence>
<dbReference type="InterPro" id="IPR011991">
    <property type="entry name" value="ArsR-like_HTH"/>
</dbReference>
<dbReference type="InterPro" id="IPR001845">
    <property type="entry name" value="HTH_ArsR_DNA-bd_dom"/>
</dbReference>
<dbReference type="GO" id="GO:0003700">
    <property type="term" value="F:DNA-binding transcription factor activity"/>
    <property type="evidence" value="ECO:0007669"/>
    <property type="project" value="InterPro"/>
</dbReference>
<evidence type="ECO:0000256" key="1">
    <source>
        <dbReference type="ARBA" id="ARBA00023015"/>
    </source>
</evidence>
<dbReference type="NCBIfam" id="NF033788">
    <property type="entry name" value="HTH_metalloreg"/>
    <property type="match status" value="1"/>
</dbReference>
<dbReference type="InterPro" id="IPR036390">
    <property type="entry name" value="WH_DNA-bd_sf"/>
</dbReference>
<dbReference type="CDD" id="cd00090">
    <property type="entry name" value="HTH_ARSR"/>
    <property type="match status" value="1"/>
</dbReference>
<proteinExistence type="predicted"/>
<feature type="domain" description="HTH arsR-type" evidence="4">
    <location>
        <begin position="6"/>
        <end position="103"/>
    </location>
</feature>
<dbReference type="InterPro" id="IPR051081">
    <property type="entry name" value="HTH_MetalResp_TranReg"/>
</dbReference>
<dbReference type="Proteomes" id="UP000317648">
    <property type="component" value="Chromosome"/>
</dbReference>
<dbReference type="Pfam" id="PF01022">
    <property type="entry name" value="HTH_5"/>
    <property type="match status" value="1"/>
</dbReference>
<name>A0A518DRD8_9BACT</name>